<accession>A0A8S5TE80</accession>
<reference evidence="1" key="1">
    <citation type="journal article" date="2021" name="Proc. Natl. Acad. Sci. U.S.A.">
        <title>A Catalog of Tens of Thousands of Viruses from Human Metagenomes Reveals Hidden Associations with Chronic Diseases.</title>
        <authorList>
            <person name="Tisza M.J."/>
            <person name="Buck C.B."/>
        </authorList>
    </citation>
    <scope>NUCLEOTIDE SEQUENCE</scope>
    <source>
        <strain evidence="1">Ctesc4</strain>
    </source>
</reference>
<protein>
    <submittedName>
        <fullName evidence="1">Uncharacterized protein</fullName>
    </submittedName>
</protein>
<evidence type="ECO:0000313" key="1">
    <source>
        <dbReference type="EMBL" id="DAF61058.1"/>
    </source>
</evidence>
<name>A0A8S5TE80_9VIRU</name>
<dbReference type="EMBL" id="BK032802">
    <property type="protein sequence ID" value="DAF61058.1"/>
    <property type="molecule type" value="Genomic_DNA"/>
</dbReference>
<organism evidence="1">
    <name type="scientific">Phage sp. ctesc4</name>
    <dbReference type="NCBI Taxonomy" id="2828008"/>
    <lineage>
        <taxon>Viruses</taxon>
    </lineage>
</organism>
<proteinExistence type="predicted"/>
<sequence length="42" mass="4565">MPARNAPTGRRALNHCLISLPVFLSTRYLYPAGYPYSIAAAA</sequence>